<gene>
    <name evidence="1" type="ORF">GCM10017771_96580</name>
</gene>
<reference evidence="1" key="1">
    <citation type="journal article" date="2014" name="Int. J. Syst. Evol. Microbiol.">
        <title>Complete genome sequence of Corynebacterium casei LMG S-19264T (=DSM 44701T), isolated from a smear-ripened cheese.</title>
        <authorList>
            <consortium name="US DOE Joint Genome Institute (JGI-PGF)"/>
            <person name="Walter F."/>
            <person name="Albersmeier A."/>
            <person name="Kalinowski J."/>
            <person name="Ruckert C."/>
        </authorList>
    </citation>
    <scope>NUCLEOTIDE SEQUENCE</scope>
    <source>
        <strain evidence="1">CGMCC 4.7403</strain>
    </source>
</reference>
<protein>
    <submittedName>
        <fullName evidence="1">Uncharacterized protein</fullName>
    </submittedName>
</protein>
<keyword evidence="2" id="KW-1185">Reference proteome</keyword>
<accession>A0A918ZW01</accession>
<sequence>MVVLCAVLVTSCGGGGDEEAKLPNLADQDRFLRDYVELLNESDETGLARLLDAHPQGDKDARARVKAYGGQDWDVRWSRISEFEGVWSVDLTGTARAEGRPVRLTETITWEDEHWVMAPLPGVVPKPSNAADTEPPG</sequence>
<organism evidence="1 2">
    <name type="scientific">Streptomyces capitiformicae</name>
    <dbReference type="NCBI Taxonomy" id="2014920"/>
    <lineage>
        <taxon>Bacteria</taxon>
        <taxon>Bacillati</taxon>
        <taxon>Actinomycetota</taxon>
        <taxon>Actinomycetes</taxon>
        <taxon>Kitasatosporales</taxon>
        <taxon>Streptomycetaceae</taxon>
        <taxon>Streptomyces</taxon>
    </lineage>
</organism>
<dbReference type="EMBL" id="BNAT01000092">
    <property type="protein sequence ID" value="GHE72761.1"/>
    <property type="molecule type" value="Genomic_DNA"/>
</dbReference>
<evidence type="ECO:0000313" key="1">
    <source>
        <dbReference type="EMBL" id="GHE72761.1"/>
    </source>
</evidence>
<dbReference type="RefSeq" id="WP_189788723.1">
    <property type="nucleotide sequence ID" value="NZ_BNAT01000092.1"/>
</dbReference>
<dbReference type="AlphaFoldDB" id="A0A918ZW01"/>
<dbReference type="Proteomes" id="UP000603227">
    <property type="component" value="Unassembled WGS sequence"/>
</dbReference>
<comment type="caution">
    <text evidence="1">The sequence shown here is derived from an EMBL/GenBank/DDBJ whole genome shotgun (WGS) entry which is preliminary data.</text>
</comment>
<reference evidence="1" key="2">
    <citation type="submission" date="2020-09" db="EMBL/GenBank/DDBJ databases">
        <authorList>
            <person name="Sun Q."/>
            <person name="Zhou Y."/>
        </authorList>
    </citation>
    <scope>NUCLEOTIDE SEQUENCE</scope>
    <source>
        <strain evidence="1">CGMCC 4.7403</strain>
    </source>
</reference>
<evidence type="ECO:0000313" key="2">
    <source>
        <dbReference type="Proteomes" id="UP000603227"/>
    </source>
</evidence>
<name>A0A918ZW01_9ACTN</name>
<proteinExistence type="predicted"/>